<gene>
    <name evidence="2" type="ORF">FOA19_19875</name>
</gene>
<keyword evidence="1" id="KW-0732">Signal</keyword>
<evidence type="ECO:0000313" key="3">
    <source>
        <dbReference type="Proteomes" id="UP000324133"/>
    </source>
</evidence>
<sequence>MKLIFLCLFILLSGTVTAQVISPENRIVVLGAASMETPADRVTFHVYLSTIDTFSLDKVYEQHKLLEAKVFKILNEFHVPSQKVKYSLFSVVRRPSVYGPANGNEVLVFEGTQEVTFTIDAIKDYPSIQEKLIRAGVHNFNSSFSSSKEEAMKKEVLAKAVAAAKEKAEIIASAAERKVKRIVKVAETDESDPTFSNYAGNGITASAPMQGSLVDISQNVSVSITVKVVFELK</sequence>
<dbReference type="EMBL" id="VKKY01000003">
    <property type="protein sequence ID" value="KAA3436644.1"/>
    <property type="molecule type" value="Genomic_DNA"/>
</dbReference>
<dbReference type="AlphaFoldDB" id="A0A5B6TC95"/>
<organism evidence="2 3">
    <name type="scientific">Rufibacter hautae</name>
    <dbReference type="NCBI Taxonomy" id="2595005"/>
    <lineage>
        <taxon>Bacteria</taxon>
        <taxon>Pseudomonadati</taxon>
        <taxon>Bacteroidota</taxon>
        <taxon>Cytophagia</taxon>
        <taxon>Cytophagales</taxon>
        <taxon>Hymenobacteraceae</taxon>
        <taxon>Rufibacter</taxon>
    </lineage>
</organism>
<dbReference type="InterPro" id="IPR007497">
    <property type="entry name" value="SIMPL/DUF541"/>
</dbReference>
<feature type="signal peptide" evidence="1">
    <location>
        <begin position="1"/>
        <end position="18"/>
    </location>
</feature>
<evidence type="ECO:0000313" key="2">
    <source>
        <dbReference type="EMBL" id="KAA3436644.1"/>
    </source>
</evidence>
<dbReference type="InterPro" id="IPR052022">
    <property type="entry name" value="26kDa_periplasmic_antigen"/>
</dbReference>
<dbReference type="Proteomes" id="UP000324133">
    <property type="component" value="Unassembled WGS sequence"/>
</dbReference>
<proteinExistence type="predicted"/>
<accession>A0A5B6TC95</accession>
<dbReference type="OrthoDB" id="851675at2"/>
<feature type="chain" id="PRO_5022793067" evidence="1">
    <location>
        <begin position="19"/>
        <end position="233"/>
    </location>
</feature>
<name>A0A5B6TC95_9BACT</name>
<dbReference type="Pfam" id="PF04402">
    <property type="entry name" value="SIMPL"/>
    <property type="match status" value="1"/>
</dbReference>
<reference evidence="2 3" key="1">
    <citation type="submission" date="2019-07" db="EMBL/GenBank/DDBJ databases">
        <title>Rufibacter sp. nov., isolated from lake sediment.</title>
        <authorList>
            <person name="Qu J.-H."/>
        </authorList>
    </citation>
    <scope>NUCLEOTIDE SEQUENCE [LARGE SCALE GENOMIC DNA]</scope>
    <source>
        <strain evidence="2 3">NBS58-1</strain>
    </source>
</reference>
<dbReference type="GO" id="GO:0006974">
    <property type="term" value="P:DNA damage response"/>
    <property type="evidence" value="ECO:0007669"/>
    <property type="project" value="TreeGrafter"/>
</dbReference>
<dbReference type="RefSeq" id="WP_149092585.1">
    <property type="nucleotide sequence ID" value="NZ_VKKY01000003.1"/>
</dbReference>
<protein>
    <submittedName>
        <fullName evidence="2">DUF541 domain-containing protein</fullName>
    </submittedName>
</protein>
<comment type="caution">
    <text evidence="2">The sequence shown here is derived from an EMBL/GenBank/DDBJ whole genome shotgun (WGS) entry which is preliminary data.</text>
</comment>
<keyword evidence="3" id="KW-1185">Reference proteome</keyword>
<dbReference type="PANTHER" id="PTHR34387">
    <property type="entry name" value="SLR1258 PROTEIN"/>
    <property type="match status" value="1"/>
</dbReference>
<evidence type="ECO:0000256" key="1">
    <source>
        <dbReference type="SAM" id="SignalP"/>
    </source>
</evidence>
<dbReference type="Gene3D" id="3.30.70.2970">
    <property type="entry name" value="Protein of unknown function (DUF541), domain 2"/>
    <property type="match status" value="1"/>
</dbReference>
<dbReference type="Gene3D" id="3.30.110.170">
    <property type="entry name" value="Protein of unknown function (DUF541), domain 1"/>
    <property type="match status" value="1"/>
</dbReference>
<dbReference type="PANTHER" id="PTHR34387:SF2">
    <property type="entry name" value="SLR1258 PROTEIN"/>
    <property type="match status" value="1"/>
</dbReference>